<reference evidence="3 5" key="1">
    <citation type="submission" date="2015-04" db="EMBL/GenBank/DDBJ databases">
        <title>Genome sequence of Kerstersia gyiorum CG1.</title>
        <authorList>
            <person name="Greninger A.L."/>
            <person name="Kozyreva V."/>
            <person name="Chaturvedi V."/>
        </authorList>
    </citation>
    <scope>NUCLEOTIDE SEQUENCE [LARGE SCALE GENOMIC DNA]</scope>
    <source>
        <strain evidence="3 5">CG1</strain>
    </source>
</reference>
<feature type="domain" description="FecR protein" evidence="1">
    <location>
        <begin position="125"/>
        <end position="220"/>
    </location>
</feature>
<dbReference type="InterPro" id="IPR032623">
    <property type="entry name" value="FecR_N"/>
</dbReference>
<proteinExistence type="predicted"/>
<sequence length="335" mass="37484">MRASLYLPSAPSQPNEAIVATAIDWLIRLRCDDCANVRAACQRWRAQHPDHELAWQRICTLDADFSRRRQQIDGQAASSAVEQVLRRDRRRQVLKKGGIGLSCLLLLAAWQRRPLENQWHILQADLRTPTGGQRQVTLPDGTQMLLNTGTAVDIRYDDTARTLLLHQGEIHIATAPDARQRPFAVITAEGRVMPIGTRFTVRSNPETDRTAVQVLAGAVELYPADAPDRTTRLEAGQGASFNRQGATHAAALPNTAAAWVDGILAAEDMRLDDFLDELGRYRNGWLRCHPDVAALRLTGTFPLQDTDRILASLPRFLPVRIQRKSRYWISVVPRA</sequence>
<dbReference type="Gene3D" id="2.60.120.1440">
    <property type="match status" value="1"/>
</dbReference>
<dbReference type="GeneID" id="99728259"/>
<dbReference type="RefSeq" id="WP_068373531.1">
    <property type="nucleotide sequence ID" value="NZ_CBCSEB010000003.1"/>
</dbReference>
<gene>
    <name evidence="3" type="ORF">AAV32_14020</name>
    <name evidence="4" type="ORF">EV679_0220</name>
</gene>
<dbReference type="PANTHER" id="PTHR30273:SF2">
    <property type="entry name" value="PROTEIN FECR"/>
    <property type="match status" value="1"/>
</dbReference>
<dbReference type="EMBL" id="LBNE01000011">
    <property type="protein sequence ID" value="KKO70857.1"/>
    <property type="molecule type" value="Genomic_DNA"/>
</dbReference>
<dbReference type="PATRIC" id="fig|206506.3.peg.2985"/>
<evidence type="ECO:0000313" key="3">
    <source>
        <dbReference type="EMBL" id="KKO70857.1"/>
    </source>
</evidence>
<comment type="caution">
    <text evidence="3">The sequence shown here is derived from an EMBL/GenBank/DDBJ whole genome shotgun (WGS) entry which is preliminary data.</text>
</comment>
<feature type="domain" description="FecR N-terminal" evidence="2">
    <location>
        <begin position="22"/>
        <end position="61"/>
    </location>
</feature>
<dbReference type="AlphaFoldDB" id="A0A171KPP0"/>
<dbReference type="EMBL" id="SGWZ01000001">
    <property type="protein sequence ID" value="RZS73036.1"/>
    <property type="molecule type" value="Genomic_DNA"/>
</dbReference>
<evidence type="ECO:0000259" key="1">
    <source>
        <dbReference type="Pfam" id="PF04773"/>
    </source>
</evidence>
<evidence type="ECO:0000313" key="4">
    <source>
        <dbReference type="EMBL" id="RZS73036.1"/>
    </source>
</evidence>
<accession>A0A171KPP0</accession>
<dbReference type="GO" id="GO:0016989">
    <property type="term" value="F:sigma factor antagonist activity"/>
    <property type="evidence" value="ECO:0007669"/>
    <property type="project" value="TreeGrafter"/>
</dbReference>
<evidence type="ECO:0000259" key="2">
    <source>
        <dbReference type="Pfam" id="PF16220"/>
    </source>
</evidence>
<dbReference type="InterPro" id="IPR012373">
    <property type="entry name" value="Ferrdict_sens_TM"/>
</dbReference>
<name>A0A171KPP0_9BURK</name>
<dbReference type="Pfam" id="PF04773">
    <property type="entry name" value="FecR"/>
    <property type="match status" value="1"/>
</dbReference>
<protein>
    <submittedName>
        <fullName evidence="4">FecR family protein</fullName>
    </submittedName>
</protein>
<dbReference type="PIRSF" id="PIRSF018266">
    <property type="entry name" value="FecR"/>
    <property type="match status" value="1"/>
</dbReference>
<dbReference type="STRING" id="206506.AAV32_14020"/>
<dbReference type="Proteomes" id="UP000078084">
    <property type="component" value="Unassembled WGS sequence"/>
</dbReference>
<evidence type="ECO:0000313" key="6">
    <source>
        <dbReference type="Proteomes" id="UP000292039"/>
    </source>
</evidence>
<dbReference type="Pfam" id="PF16220">
    <property type="entry name" value="DUF4880"/>
    <property type="match status" value="1"/>
</dbReference>
<dbReference type="PANTHER" id="PTHR30273">
    <property type="entry name" value="PERIPLASMIC SIGNAL SENSOR AND SIGMA FACTOR ACTIVATOR FECR-RELATED"/>
    <property type="match status" value="1"/>
</dbReference>
<dbReference type="InterPro" id="IPR006860">
    <property type="entry name" value="FecR"/>
</dbReference>
<organism evidence="3 5">
    <name type="scientific">Kerstersia gyiorum</name>
    <dbReference type="NCBI Taxonomy" id="206506"/>
    <lineage>
        <taxon>Bacteria</taxon>
        <taxon>Pseudomonadati</taxon>
        <taxon>Pseudomonadota</taxon>
        <taxon>Betaproteobacteria</taxon>
        <taxon>Burkholderiales</taxon>
        <taxon>Alcaligenaceae</taxon>
        <taxon>Kerstersia</taxon>
    </lineage>
</organism>
<evidence type="ECO:0000313" key="5">
    <source>
        <dbReference type="Proteomes" id="UP000078084"/>
    </source>
</evidence>
<reference evidence="4 6" key="2">
    <citation type="submission" date="2019-02" db="EMBL/GenBank/DDBJ databases">
        <title>Genomic Encyclopedia of Type Strains, Phase IV (KMG-IV): sequencing the most valuable type-strain genomes for metagenomic binning, comparative biology and taxonomic classification.</title>
        <authorList>
            <person name="Goeker M."/>
        </authorList>
    </citation>
    <scope>NUCLEOTIDE SEQUENCE [LARGE SCALE GENOMIC DNA]</scope>
    <source>
        <strain evidence="4 6">DSM 16618</strain>
    </source>
</reference>
<keyword evidence="5" id="KW-1185">Reference proteome</keyword>
<dbReference type="Proteomes" id="UP000292039">
    <property type="component" value="Unassembled WGS sequence"/>
</dbReference>